<proteinExistence type="predicted"/>
<organism evidence="2 3">
    <name type="scientific">Ditylenchus dipsaci</name>
    <dbReference type="NCBI Taxonomy" id="166011"/>
    <lineage>
        <taxon>Eukaryota</taxon>
        <taxon>Metazoa</taxon>
        <taxon>Ecdysozoa</taxon>
        <taxon>Nematoda</taxon>
        <taxon>Chromadorea</taxon>
        <taxon>Rhabditida</taxon>
        <taxon>Tylenchina</taxon>
        <taxon>Tylenchomorpha</taxon>
        <taxon>Sphaerularioidea</taxon>
        <taxon>Anguinidae</taxon>
        <taxon>Anguininae</taxon>
        <taxon>Ditylenchus</taxon>
    </lineage>
</organism>
<evidence type="ECO:0000313" key="3">
    <source>
        <dbReference type="WBParaSite" id="jg9606"/>
    </source>
</evidence>
<name>A0A915ERB1_9BILA</name>
<accession>A0A915ERB1</accession>
<dbReference type="WBParaSite" id="jg9606">
    <property type="protein sequence ID" value="jg9606"/>
    <property type="gene ID" value="jg9606"/>
</dbReference>
<reference evidence="3" key="1">
    <citation type="submission" date="2022-11" db="UniProtKB">
        <authorList>
            <consortium name="WormBaseParasite"/>
        </authorList>
    </citation>
    <scope>IDENTIFICATION</scope>
</reference>
<evidence type="ECO:0000256" key="1">
    <source>
        <dbReference type="SAM" id="MobiDB-lite"/>
    </source>
</evidence>
<sequence length="71" mass="7474">MVSSDEHDENAAAGSRVHRTVTETSDDDTAMRNTASTSGGDYAAVVVEAVRAINHGIFPERIAQGSSGSYF</sequence>
<protein>
    <submittedName>
        <fullName evidence="3">Uncharacterized protein</fullName>
    </submittedName>
</protein>
<keyword evidence="2" id="KW-1185">Reference proteome</keyword>
<dbReference type="AlphaFoldDB" id="A0A915ERB1"/>
<evidence type="ECO:0000313" key="2">
    <source>
        <dbReference type="Proteomes" id="UP000887574"/>
    </source>
</evidence>
<feature type="region of interest" description="Disordered" evidence="1">
    <location>
        <begin position="1"/>
        <end position="38"/>
    </location>
</feature>
<dbReference type="Proteomes" id="UP000887574">
    <property type="component" value="Unplaced"/>
</dbReference>